<evidence type="ECO:0000313" key="3">
    <source>
        <dbReference type="Proteomes" id="UP001283361"/>
    </source>
</evidence>
<sequence>MNINGSVEYTANFNLMAREEQEADIVYIQAPLFYLVLTLLENQRREDEETWPRPLPDLLDSDEDDYHDDEIVYAYESPVEEDNCEPDSTTDL</sequence>
<comment type="caution">
    <text evidence="2">The sequence shown here is derived from an EMBL/GenBank/DDBJ whole genome shotgun (WGS) entry which is preliminary data.</text>
</comment>
<proteinExistence type="predicted"/>
<gene>
    <name evidence="2" type="ORF">RRG08_061505</name>
</gene>
<feature type="region of interest" description="Disordered" evidence="1">
    <location>
        <begin position="44"/>
        <end position="67"/>
    </location>
</feature>
<evidence type="ECO:0000313" key="2">
    <source>
        <dbReference type="EMBL" id="KAK3705763.1"/>
    </source>
</evidence>
<dbReference type="Proteomes" id="UP001283361">
    <property type="component" value="Unassembled WGS sequence"/>
</dbReference>
<evidence type="ECO:0000256" key="1">
    <source>
        <dbReference type="SAM" id="MobiDB-lite"/>
    </source>
</evidence>
<dbReference type="AlphaFoldDB" id="A0AAE0XRG1"/>
<keyword evidence="3" id="KW-1185">Reference proteome</keyword>
<protein>
    <submittedName>
        <fullName evidence="2">Uncharacterized protein</fullName>
    </submittedName>
</protein>
<accession>A0AAE0XRG1</accession>
<reference evidence="2" key="1">
    <citation type="journal article" date="2023" name="G3 (Bethesda)">
        <title>A reference genome for the long-term kleptoplast-retaining sea slug Elysia crispata morphotype clarki.</title>
        <authorList>
            <person name="Eastman K.E."/>
            <person name="Pendleton A.L."/>
            <person name="Shaikh M.A."/>
            <person name="Suttiyut T."/>
            <person name="Ogas R."/>
            <person name="Tomko P."/>
            <person name="Gavelis G."/>
            <person name="Widhalm J.R."/>
            <person name="Wisecaver J.H."/>
        </authorList>
    </citation>
    <scope>NUCLEOTIDE SEQUENCE</scope>
    <source>
        <strain evidence="2">ECLA1</strain>
    </source>
</reference>
<organism evidence="2 3">
    <name type="scientific">Elysia crispata</name>
    <name type="common">lettuce slug</name>
    <dbReference type="NCBI Taxonomy" id="231223"/>
    <lineage>
        <taxon>Eukaryota</taxon>
        <taxon>Metazoa</taxon>
        <taxon>Spiralia</taxon>
        <taxon>Lophotrochozoa</taxon>
        <taxon>Mollusca</taxon>
        <taxon>Gastropoda</taxon>
        <taxon>Heterobranchia</taxon>
        <taxon>Euthyneura</taxon>
        <taxon>Panpulmonata</taxon>
        <taxon>Sacoglossa</taxon>
        <taxon>Placobranchoidea</taxon>
        <taxon>Plakobranchidae</taxon>
        <taxon>Elysia</taxon>
    </lineage>
</organism>
<dbReference type="EMBL" id="JAWDGP010007766">
    <property type="protein sequence ID" value="KAK3705763.1"/>
    <property type="molecule type" value="Genomic_DNA"/>
</dbReference>
<name>A0AAE0XRG1_9GAST</name>